<dbReference type="Gene3D" id="2.170.270.10">
    <property type="entry name" value="SET domain"/>
    <property type="match status" value="1"/>
</dbReference>
<comment type="caution">
    <text evidence="2">The sequence shown here is derived from an EMBL/GenBank/DDBJ whole genome shotgun (WGS) entry which is preliminary data.</text>
</comment>
<evidence type="ECO:0000313" key="3">
    <source>
        <dbReference type="Proteomes" id="UP000620046"/>
    </source>
</evidence>
<feature type="domain" description="SET" evidence="1">
    <location>
        <begin position="17"/>
        <end position="108"/>
    </location>
</feature>
<dbReference type="SUPFAM" id="SSF82199">
    <property type="entry name" value="SET domain"/>
    <property type="match status" value="1"/>
</dbReference>
<name>A0ABQ1G3D2_9GAMM</name>
<dbReference type="InterPro" id="IPR001214">
    <property type="entry name" value="SET_dom"/>
</dbReference>
<dbReference type="EMBL" id="BMJA01000002">
    <property type="protein sequence ID" value="GGA35545.1"/>
    <property type="molecule type" value="Genomic_DNA"/>
</dbReference>
<gene>
    <name evidence="2" type="ORF">GCM10010981_25800</name>
</gene>
<accession>A0ABQ1G3D2</accession>
<sequence length="159" mass="18000">MILPRYRIDASTIRGAGKGLFLEEDVETGRIITAPDTIERTYRLDELLAKPDQMYASARWFEDRYTLSPEWPDECYINHSFAPTGLWHLGFVFALHDLPAGSEITVDYRHLLPPGQEEDFIDTATGEKIVGLPWDESLMTSTRALARVLDSASLAIDQQ</sequence>
<evidence type="ECO:0000259" key="1">
    <source>
        <dbReference type="Pfam" id="PF00856"/>
    </source>
</evidence>
<dbReference type="Proteomes" id="UP000620046">
    <property type="component" value="Unassembled WGS sequence"/>
</dbReference>
<dbReference type="InterPro" id="IPR046341">
    <property type="entry name" value="SET_dom_sf"/>
</dbReference>
<dbReference type="CDD" id="cd08161">
    <property type="entry name" value="SET"/>
    <property type="match status" value="1"/>
</dbReference>
<dbReference type="Pfam" id="PF00856">
    <property type="entry name" value="SET"/>
    <property type="match status" value="1"/>
</dbReference>
<protein>
    <recommendedName>
        <fullName evidence="1">SET domain-containing protein</fullName>
    </recommendedName>
</protein>
<organism evidence="2 3">
    <name type="scientific">Dyella nitratireducens</name>
    <dbReference type="NCBI Taxonomy" id="1849580"/>
    <lineage>
        <taxon>Bacteria</taxon>
        <taxon>Pseudomonadati</taxon>
        <taxon>Pseudomonadota</taxon>
        <taxon>Gammaproteobacteria</taxon>
        <taxon>Lysobacterales</taxon>
        <taxon>Rhodanobacteraceae</taxon>
        <taxon>Dyella</taxon>
    </lineage>
</organism>
<reference evidence="3" key="1">
    <citation type="journal article" date="2019" name="Int. J. Syst. Evol. Microbiol.">
        <title>The Global Catalogue of Microorganisms (GCM) 10K type strain sequencing project: providing services to taxonomists for standard genome sequencing and annotation.</title>
        <authorList>
            <consortium name="The Broad Institute Genomics Platform"/>
            <consortium name="The Broad Institute Genome Sequencing Center for Infectious Disease"/>
            <person name="Wu L."/>
            <person name="Ma J."/>
        </authorList>
    </citation>
    <scope>NUCLEOTIDE SEQUENCE [LARGE SCALE GENOMIC DNA]</scope>
    <source>
        <strain evidence="3">CGMCC 1.15439</strain>
    </source>
</reference>
<evidence type="ECO:0000313" key="2">
    <source>
        <dbReference type="EMBL" id="GGA35545.1"/>
    </source>
</evidence>
<keyword evidence="3" id="KW-1185">Reference proteome</keyword>
<proteinExistence type="predicted"/>
<dbReference type="RefSeq" id="WP_188794712.1">
    <property type="nucleotide sequence ID" value="NZ_BMJA01000002.1"/>
</dbReference>